<dbReference type="AlphaFoldDB" id="A0A2Y9APX0"/>
<protein>
    <submittedName>
        <fullName evidence="3">YrhK-like protein</fullName>
    </submittedName>
</protein>
<accession>A0A2Y9APX0</accession>
<evidence type="ECO:0000256" key="1">
    <source>
        <dbReference type="SAM" id="Phobius"/>
    </source>
</evidence>
<evidence type="ECO:0000259" key="2">
    <source>
        <dbReference type="Pfam" id="PF14145"/>
    </source>
</evidence>
<dbReference type="OrthoDB" id="5519470at2"/>
<keyword evidence="1" id="KW-1133">Transmembrane helix</keyword>
<evidence type="ECO:0000313" key="4">
    <source>
        <dbReference type="Proteomes" id="UP000250222"/>
    </source>
</evidence>
<gene>
    <name evidence="3" type="ORF">SAMN05216184_11762</name>
</gene>
<sequence>MTDTSDDPPLRLPIGPHEYLTINNRYETMSIANDVLIAVFFVAGSIMFFFESLQTMARVMFLLGSIDFLLRPAIRLARRTHLERIGSRHHAAQGDEY</sequence>
<reference evidence="3 4" key="1">
    <citation type="submission" date="2016-10" db="EMBL/GenBank/DDBJ databases">
        <authorList>
            <person name="Cai Z."/>
        </authorList>
    </citation>
    <scope>NUCLEOTIDE SEQUENCE [LARGE SCALE GENOMIC DNA]</scope>
    <source>
        <strain evidence="3 4">CGMCC 1.10826</strain>
    </source>
</reference>
<organism evidence="3 4">
    <name type="scientific">Georgenia satyanarayanai</name>
    <dbReference type="NCBI Taxonomy" id="860221"/>
    <lineage>
        <taxon>Bacteria</taxon>
        <taxon>Bacillati</taxon>
        <taxon>Actinomycetota</taxon>
        <taxon>Actinomycetes</taxon>
        <taxon>Micrococcales</taxon>
        <taxon>Bogoriellaceae</taxon>
        <taxon>Georgenia</taxon>
    </lineage>
</organism>
<evidence type="ECO:0000313" key="3">
    <source>
        <dbReference type="EMBL" id="SSA46440.1"/>
    </source>
</evidence>
<dbReference type="RefSeq" id="WP_110853678.1">
    <property type="nucleotide sequence ID" value="NZ_QKLZ01000017.1"/>
</dbReference>
<feature type="transmembrane region" description="Helical" evidence="1">
    <location>
        <begin position="31"/>
        <end position="50"/>
    </location>
</feature>
<keyword evidence="4" id="KW-1185">Reference proteome</keyword>
<name>A0A2Y9APX0_9MICO</name>
<dbReference type="Pfam" id="PF14145">
    <property type="entry name" value="YrhK"/>
    <property type="match status" value="1"/>
</dbReference>
<keyword evidence="1" id="KW-0472">Membrane</keyword>
<dbReference type="EMBL" id="UETB01000017">
    <property type="protein sequence ID" value="SSA46440.1"/>
    <property type="molecule type" value="Genomic_DNA"/>
</dbReference>
<keyword evidence="1" id="KW-0812">Transmembrane</keyword>
<dbReference type="Proteomes" id="UP000250222">
    <property type="component" value="Unassembled WGS sequence"/>
</dbReference>
<dbReference type="InterPro" id="IPR025424">
    <property type="entry name" value="YrhK_domain"/>
</dbReference>
<feature type="domain" description="YrhK" evidence="2">
    <location>
        <begin position="24"/>
        <end position="79"/>
    </location>
</feature>
<proteinExistence type="predicted"/>